<accession>A0ACB9LQY2</accession>
<proteinExistence type="predicted"/>
<organism evidence="1 2">
    <name type="scientific">Bauhinia variegata</name>
    <name type="common">Purple orchid tree</name>
    <name type="synonym">Phanera variegata</name>
    <dbReference type="NCBI Taxonomy" id="167791"/>
    <lineage>
        <taxon>Eukaryota</taxon>
        <taxon>Viridiplantae</taxon>
        <taxon>Streptophyta</taxon>
        <taxon>Embryophyta</taxon>
        <taxon>Tracheophyta</taxon>
        <taxon>Spermatophyta</taxon>
        <taxon>Magnoliopsida</taxon>
        <taxon>eudicotyledons</taxon>
        <taxon>Gunneridae</taxon>
        <taxon>Pentapetalae</taxon>
        <taxon>rosids</taxon>
        <taxon>fabids</taxon>
        <taxon>Fabales</taxon>
        <taxon>Fabaceae</taxon>
        <taxon>Cercidoideae</taxon>
        <taxon>Cercideae</taxon>
        <taxon>Bauhiniinae</taxon>
        <taxon>Bauhinia</taxon>
    </lineage>
</organism>
<evidence type="ECO:0000313" key="2">
    <source>
        <dbReference type="Proteomes" id="UP000828941"/>
    </source>
</evidence>
<sequence length="300" mass="33175">MNVADGAKNSEVLNSGLLIEQQLIRRLQVVWTKWQPDLSTNDGCHGFQVINGDGKFNGEGLEDFATKVQLNQNPSYAVVAIIGPQSSGKSILFNHLFDTKFTVMDSSSGRHVFLNLSQTTQGIWLACPNIQSEHLMLVMDIEGTDGSERESPVEVLEDSLRANIDKVQKFKGKLVDQCTAAGNQEQPASGFSLFLRGIWKQIKKNKNLDLPAHKPLQLLVGLVAIRLEDGDAADNIEYMLASAFLGSEYQKALEELDSPTWPQREQKKKPKREQFLKVVEAISSMLAIAASILQIIGVIL</sequence>
<protein>
    <submittedName>
        <fullName evidence="1">Uncharacterized protein</fullName>
    </submittedName>
</protein>
<comment type="caution">
    <text evidence="1">The sequence shown here is derived from an EMBL/GenBank/DDBJ whole genome shotgun (WGS) entry which is preliminary data.</text>
</comment>
<gene>
    <name evidence="1" type="ORF">L6164_026379</name>
</gene>
<name>A0ACB9LQY2_BAUVA</name>
<dbReference type="Proteomes" id="UP000828941">
    <property type="component" value="Chromosome 11"/>
</dbReference>
<dbReference type="EMBL" id="CM039436">
    <property type="protein sequence ID" value="KAI4313392.1"/>
    <property type="molecule type" value="Genomic_DNA"/>
</dbReference>
<keyword evidence="2" id="KW-1185">Reference proteome</keyword>
<evidence type="ECO:0000313" key="1">
    <source>
        <dbReference type="EMBL" id="KAI4313392.1"/>
    </source>
</evidence>
<reference evidence="1 2" key="1">
    <citation type="journal article" date="2022" name="DNA Res.">
        <title>Chromosomal-level genome assembly of the orchid tree Bauhinia variegata (Leguminosae; Cercidoideae) supports the allotetraploid origin hypothesis of Bauhinia.</title>
        <authorList>
            <person name="Zhong Y."/>
            <person name="Chen Y."/>
            <person name="Zheng D."/>
            <person name="Pang J."/>
            <person name="Liu Y."/>
            <person name="Luo S."/>
            <person name="Meng S."/>
            <person name="Qian L."/>
            <person name="Wei D."/>
            <person name="Dai S."/>
            <person name="Zhou R."/>
        </authorList>
    </citation>
    <scope>NUCLEOTIDE SEQUENCE [LARGE SCALE GENOMIC DNA]</scope>
    <source>
        <strain evidence="1">BV-YZ2020</strain>
    </source>
</reference>